<evidence type="ECO:0008006" key="4">
    <source>
        <dbReference type="Google" id="ProtNLM"/>
    </source>
</evidence>
<dbReference type="Proteomes" id="UP000320338">
    <property type="component" value="Unassembled WGS sequence"/>
</dbReference>
<name>A0A4Y3WFU7_9PSEU</name>
<evidence type="ECO:0000313" key="2">
    <source>
        <dbReference type="EMBL" id="GEC17744.1"/>
    </source>
</evidence>
<reference evidence="2 3" key="1">
    <citation type="submission" date="2019-06" db="EMBL/GenBank/DDBJ databases">
        <title>Whole genome shotgun sequence of Pseudonocardia hydrocarbonoxydans NBRC 14498.</title>
        <authorList>
            <person name="Hosoyama A."/>
            <person name="Uohara A."/>
            <person name="Ohji S."/>
            <person name="Ichikawa N."/>
        </authorList>
    </citation>
    <scope>NUCLEOTIDE SEQUENCE [LARGE SCALE GENOMIC DNA]</scope>
    <source>
        <strain evidence="2 3">NBRC 14498</strain>
    </source>
</reference>
<proteinExistence type="predicted"/>
<comment type="caution">
    <text evidence="2">The sequence shown here is derived from an EMBL/GenBank/DDBJ whole genome shotgun (WGS) entry which is preliminary data.</text>
</comment>
<dbReference type="AlphaFoldDB" id="A0A4Y3WFU7"/>
<evidence type="ECO:0000256" key="1">
    <source>
        <dbReference type="SAM" id="MobiDB-lite"/>
    </source>
</evidence>
<organism evidence="2 3">
    <name type="scientific">Pseudonocardia hydrocarbonoxydans</name>
    <dbReference type="NCBI Taxonomy" id="76726"/>
    <lineage>
        <taxon>Bacteria</taxon>
        <taxon>Bacillati</taxon>
        <taxon>Actinomycetota</taxon>
        <taxon>Actinomycetes</taxon>
        <taxon>Pseudonocardiales</taxon>
        <taxon>Pseudonocardiaceae</taxon>
        <taxon>Pseudonocardia</taxon>
    </lineage>
</organism>
<accession>A0A4Y3WFU7</accession>
<sequence length="335" mass="36826">MTRGRGPDRDTILAASRGGVITARTLVALGVPESTVYHRCRDGGPWQRLAPGVVLLCTGQPTADQLVIAALLHGGEQAVLTGLEACRRHRIRRGPTAGGSLQLLVPHTRQVRNTWFLRVDRTRRLPHPVSRGGIPLAPVQRAVADAVRLLRSEREIAELVSDAVQQNLCTVAQLVTELDAGGQHGSATPRRVLRDVRDGIRSAAELDARRLWRRSGLPEPWWNAPVYDAAGRFLGIADAWWDDVALAWEINSYQWHLAPEDYAREQEKRARFTAVGAAVLPTLPTRLRRQPRDVLAELRSSYTAAAARPRPAVRADHPAAPTPSQQGGSTPVWLQ</sequence>
<feature type="region of interest" description="Disordered" evidence="1">
    <location>
        <begin position="305"/>
        <end position="335"/>
    </location>
</feature>
<gene>
    <name evidence="2" type="ORF">PHY01_00270</name>
</gene>
<dbReference type="EMBL" id="BJNG01000001">
    <property type="protein sequence ID" value="GEC17744.1"/>
    <property type="molecule type" value="Genomic_DNA"/>
</dbReference>
<keyword evidence="3" id="KW-1185">Reference proteome</keyword>
<evidence type="ECO:0000313" key="3">
    <source>
        <dbReference type="Proteomes" id="UP000320338"/>
    </source>
</evidence>
<protein>
    <recommendedName>
        <fullName evidence="4">Transcriptional regulator, AbiEi antitoxin, Type IV TA system</fullName>
    </recommendedName>
</protein>
<dbReference type="RefSeq" id="WP_174824064.1">
    <property type="nucleotide sequence ID" value="NZ_BAAARZ010000059.1"/>
</dbReference>